<proteinExistence type="predicted"/>
<accession>A0ABW4G7U9</accession>
<organism evidence="2 3">
    <name type="scientific">Nonomuraea guangzhouensis</name>
    <dbReference type="NCBI Taxonomy" id="1291555"/>
    <lineage>
        <taxon>Bacteria</taxon>
        <taxon>Bacillati</taxon>
        <taxon>Actinomycetota</taxon>
        <taxon>Actinomycetes</taxon>
        <taxon>Streptosporangiales</taxon>
        <taxon>Streptosporangiaceae</taxon>
        <taxon>Nonomuraea</taxon>
    </lineage>
</organism>
<dbReference type="EMBL" id="JBHUCM010000012">
    <property type="protein sequence ID" value="MFD1538106.1"/>
    <property type="molecule type" value="Genomic_DNA"/>
</dbReference>
<evidence type="ECO:0000256" key="1">
    <source>
        <dbReference type="SAM" id="MobiDB-lite"/>
    </source>
</evidence>
<feature type="compositionally biased region" description="Low complexity" evidence="1">
    <location>
        <begin position="129"/>
        <end position="142"/>
    </location>
</feature>
<feature type="region of interest" description="Disordered" evidence="1">
    <location>
        <begin position="123"/>
        <end position="142"/>
    </location>
</feature>
<sequence length="142" mass="14527">MSKAADKSERSGHARALAGTPTWAFTPGVNAGALAHILVELAVRAAYEDVDPLLVRLAIARSVRCCGNAPRDPPVARSNDVSRRAAISSIASILARAAVSSMAGGMPSSRWHTSATGIAFSAVSGKPGSTAATRSTSRRTAS</sequence>
<comment type="caution">
    <text evidence="2">The sequence shown here is derived from an EMBL/GenBank/DDBJ whole genome shotgun (WGS) entry which is preliminary data.</text>
</comment>
<protein>
    <submittedName>
        <fullName evidence="2">Uncharacterized protein</fullName>
    </submittedName>
</protein>
<keyword evidence="3" id="KW-1185">Reference proteome</keyword>
<dbReference type="RefSeq" id="WP_219531164.1">
    <property type="nucleotide sequence ID" value="NZ_JAHKRM010000010.1"/>
</dbReference>
<reference evidence="3" key="1">
    <citation type="journal article" date="2019" name="Int. J. Syst. Evol. Microbiol.">
        <title>The Global Catalogue of Microorganisms (GCM) 10K type strain sequencing project: providing services to taxonomists for standard genome sequencing and annotation.</title>
        <authorList>
            <consortium name="The Broad Institute Genomics Platform"/>
            <consortium name="The Broad Institute Genome Sequencing Center for Infectious Disease"/>
            <person name="Wu L."/>
            <person name="Ma J."/>
        </authorList>
    </citation>
    <scope>NUCLEOTIDE SEQUENCE [LARGE SCALE GENOMIC DNA]</scope>
    <source>
        <strain evidence="3">CGMCC 1.15399</strain>
    </source>
</reference>
<name>A0ABW4G7U9_9ACTN</name>
<gene>
    <name evidence="2" type="ORF">ACFSJ0_13720</name>
</gene>
<evidence type="ECO:0000313" key="2">
    <source>
        <dbReference type="EMBL" id="MFD1538106.1"/>
    </source>
</evidence>
<dbReference type="Proteomes" id="UP001597097">
    <property type="component" value="Unassembled WGS sequence"/>
</dbReference>
<evidence type="ECO:0000313" key="3">
    <source>
        <dbReference type="Proteomes" id="UP001597097"/>
    </source>
</evidence>